<dbReference type="Proteomes" id="UP001160148">
    <property type="component" value="Unassembled WGS sequence"/>
</dbReference>
<organism evidence="3 4">
    <name type="scientific">Macrosiphum euphorbiae</name>
    <name type="common">potato aphid</name>
    <dbReference type="NCBI Taxonomy" id="13131"/>
    <lineage>
        <taxon>Eukaryota</taxon>
        <taxon>Metazoa</taxon>
        <taxon>Ecdysozoa</taxon>
        <taxon>Arthropoda</taxon>
        <taxon>Hexapoda</taxon>
        <taxon>Insecta</taxon>
        <taxon>Pterygota</taxon>
        <taxon>Neoptera</taxon>
        <taxon>Paraneoptera</taxon>
        <taxon>Hemiptera</taxon>
        <taxon>Sternorrhyncha</taxon>
        <taxon>Aphidomorpha</taxon>
        <taxon>Aphidoidea</taxon>
        <taxon>Aphididae</taxon>
        <taxon>Macrosiphini</taxon>
        <taxon>Macrosiphum</taxon>
    </lineage>
</organism>
<gene>
    <name evidence="3" type="ORF">MEUPH1_LOCUS30996</name>
</gene>
<dbReference type="PANTHER" id="PTHR10773:SF19">
    <property type="match status" value="1"/>
</dbReference>
<evidence type="ECO:0000259" key="2">
    <source>
        <dbReference type="Pfam" id="PF25273"/>
    </source>
</evidence>
<protein>
    <recommendedName>
        <fullName evidence="2">DUF7869 domain-containing protein</fullName>
    </recommendedName>
</protein>
<accession>A0AAV0YBE0</accession>
<proteinExistence type="predicted"/>
<comment type="caution">
    <text evidence="3">The sequence shown here is derived from an EMBL/GenBank/DDBJ whole genome shotgun (WGS) entry which is preliminary data.</text>
</comment>
<dbReference type="PANTHER" id="PTHR10773">
    <property type="entry name" value="DNA-DIRECTED RNA POLYMERASES I, II, AND III SUBUNIT RPABC2"/>
    <property type="match status" value="1"/>
</dbReference>
<evidence type="ECO:0000256" key="1">
    <source>
        <dbReference type="SAM" id="MobiDB-lite"/>
    </source>
</evidence>
<evidence type="ECO:0000313" key="4">
    <source>
        <dbReference type="Proteomes" id="UP001160148"/>
    </source>
</evidence>
<dbReference type="PROSITE" id="PS00018">
    <property type="entry name" value="EF_HAND_1"/>
    <property type="match status" value="1"/>
</dbReference>
<feature type="region of interest" description="Disordered" evidence="1">
    <location>
        <begin position="296"/>
        <end position="318"/>
    </location>
</feature>
<dbReference type="Pfam" id="PF25273">
    <property type="entry name" value="DUF7869"/>
    <property type="match status" value="1"/>
</dbReference>
<dbReference type="EMBL" id="CARXXK010001860">
    <property type="protein sequence ID" value="CAI6377788.1"/>
    <property type="molecule type" value="Genomic_DNA"/>
</dbReference>
<feature type="domain" description="DUF7869" evidence="2">
    <location>
        <begin position="488"/>
        <end position="621"/>
    </location>
</feature>
<keyword evidence="4" id="KW-1185">Reference proteome</keyword>
<name>A0AAV0YBE0_9HEMI</name>
<reference evidence="3 4" key="1">
    <citation type="submission" date="2023-01" db="EMBL/GenBank/DDBJ databases">
        <authorList>
            <person name="Whitehead M."/>
        </authorList>
    </citation>
    <scope>NUCLEOTIDE SEQUENCE [LARGE SCALE GENOMIC DNA]</scope>
</reference>
<sequence>MSNSRSKKLLSLLKKSKHNVVPVCEEIQNVQNIQQDIEEKSVSDSEMDCNGHENLIKELNNSYSFNNDNDKNDFIDINEIDTFIFINQDLSNEVNNEDNIVNQIVCSNHEIEDTYNVNEVVVSQEGTDTFDNEQANSENITEFDDENTPDMFGKKKSNKRSRIVNKFNYENGNSYKKSKKNKEFEICASKKMKENPCFEKLCTNECTEINDDERLKIFHRYWKELDHSRKRDYLLSCMEIILPKRSYVTNSNRTCNYKYFMSVNNTKKTVCRRFLLNTLDISEKVLRYTRDNKVDLHTSKPDSRGNIGSRTPTNKTPHEKMIHLEEFINMLPAVPSHYCRSSTSKKYISSDFNSLNHVYRFYVEHCNMKNITPVSNAVFKNKWNTEYNIGIHAPKKDKCAFCEGYKNKDTKTEEDTLHYTQHIEEKIFTTEVFKKDQEKSGQNGFLCCSFDLQKVLNTPWGNSMLLFYSRKLAYYNLSIYESKTKNGYCYLWSEVDGQRGSNEISSILFKYLKSIDMKGNVYEIAFYCDNCPGQNKNHNMLSMLRHFLLKYAENIKIITINYLLAGHSYMPVDSIHACIDKNIKKKTIWAPSEWPTVIRNSRSNIGPYETIILNYNDFLNWNDICNATFNKTKLKDTMNCDVKFKSIRKVKFSKDNLEELNISYTFKPGENGEDDYKTVNLHTNARLRSTCNTNPVLKPQYKEKLPVTAAKYKDLRNLCLKKIIPEVYHSEYFSIPFKPSVLDVLPETDDEDEND</sequence>
<evidence type="ECO:0000313" key="3">
    <source>
        <dbReference type="EMBL" id="CAI6377788.1"/>
    </source>
</evidence>
<dbReference type="AlphaFoldDB" id="A0AAV0YBE0"/>
<feature type="compositionally biased region" description="Polar residues" evidence="1">
    <location>
        <begin position="306"/>
        <end position="315"/>
    </location>
</feature>
<dbReference type="InterPro" id="IPR057191">
    <property type="entry name" value="DUF7869"/>
</dbReference>
<dbReference type="InterPro" id="IPR018247">
    <property type="entry name" value="EF_Hand_1_Ca_BS"/>
</dbReference>